<name>A0A2S7JZM5_9PROT</name>
<dbReference type="EMBL" id="PJCH01000017">
    <property type="protein sequence ID" value="PQA85705.1"/>
    <property type="molecule type" value="Genomic_DNA"/>
</dbReference>
<dbReference type="InterPro" id="IPR017540">
    <property type="entry name" value="Exosortase-1"/>
</dbReference>
<evidence type="ECO:0000313" key="11">
    <source>
        <dbReference type="Proteomes" id="UP000239504"/>
    </source>
</evidence>
<protein>
    <submittedName>
        <fullName evidence="10">EpsI family protein</fullName>
    </submittedName>
</protein>
<keyword evidence="7 8" id="KW-0472">Membrane</keyword>
<keyword evidence="11" id="KW-1185">Reference proteome</keyword>
<feature type="transmembrane region" description="Helical" evidence="8">
    <location>
        <begin position="105"/>
        <end position="134"/>
    </location>
</feature>
<feature type="transmembrane region" description="Helical" evidence="8">
    <location>
        <begin position="49"/>
        <end position="66"/>
    </location>
</feature>
<organism evidence="10 11">
    <name type="scientific">Hyphococcus luteus</name>
    <dbReference type="NCBI Taxonomy" id="2058213"/>
    <lineage>
        <taxon>Bacteria</taxon>
        <taxon>Pseudomonadati</taxon>
        <taxon>Pseudomonadota</taxon>
        <taxon>Alphaproteobacteria</taxon>
        <taxon>Parvularculales</taxon>
        <taxon>Parvularculaceae</taxon>
        <taxon>Hyphococcus</taxon>
    </lineage>
</organism>
<keyword evidence="4 8" id="KW-0812">Transmembrane</keyword>
<feature type="transmembrane region" description="Helical" evidence="8">
    <location>
        <begin position="78"/>
        <end position="99"/>
    </location>
</feature>
<reference evidence="10 11" key="1">
    <citation type="submission" date="2017-12" db="EMBL/GenBank/DDBJ databases">
        <authorList>
            <person name="Hurst M.R.H."/>
        </authorList>
    </citation>
    <scope>NUCLEOTIDE SEQUENCE [LARGE SCALE GENOMIC DNA]</scope>
    <source>
        <strain evidence="10 11">SY-3-19</strain>
    </source>
</reference>
<keyword evidence="6 8" id="KW-1133">Transmembrane helix</keyword>
<keyword evidence="5" id="KW-0378">Hydrolase</keyword>
<feature type="transmembrane region" description="Helical" evidence="8">
    <location>
        <begin position="179"/>
        <end position="202"/>
    </location>
</feature>
<keyword evidence="3" id="KW-0645">Protease</keyword>
<dbReference type="NCBIfam" id="TIGR04178">
    <property type="entry name" value="exo_archaeo"/>
    <property type="match status" value="1"/>
</dbReference>
<feature type="transmembrane region" description="Helical" evidence="8">
    <location>
        <begin position="214"/>
        <end position="241"/>
    </location>
</feature>
<evidence type="ECO:0000256" key="1">
    <source>
        <dbReference type="ARBA" id="ARBA00004651"/>
    </source>
</evidence>
<dbReference type="NCBIfam" id="TIGR02602">
    <property type="entry name" value="8TM_EpsH"/>
    <property type="match status" value="1"/>
</dbReference>
<sequence length="506" mass="54727">MAIAADFSHARRSDWSLPVAAYGLFAIVAGLALHPAALSMAKTWLSSSTYHHGVAVAPLALLMILSRPRIDPATGPSFLLGVIAAALVWLAGHAAGVALVEQFAFVSLLIAGAGVFFGAAAFRLWALPLLFLYFMVPFGEILIPFLQQATAGSVVTLLNLVGLSSTIIDGVLIKTPAGLFQIAEACAGLNFLLAALMIAYIYACQVLPSLRARLVFLFIATLIALAANFLRVFVVILIADLSGMALAVGPDHWVIGLVFYGAVFFVLFWIGAKMKKPRDVFPEHAPVMARRPWRGTLAVLAFVPVLLAAFYAKVVVDVTPPTGAAEVSVFNAPGWRILSGPQNWTPAIDADRMRVYTYERNGERVYVGLAGFTHDRRAREIVNTQNSAAGGDWRRIAGEEDVVYLFGESRAVPLEIFAGPQRRRLLTLTAYWRGDEVYTDPLAFKAAQMKDKLKGANPPGGVIVIASDYAGEPSKALNRIRAFTGDVERFSAWRARHSSFQNGGVR</sequence>
<dbReference type="OrthoDB" id="9797363at2"/>
<dbReference type="NCBIfam" id="TIGR03109">
    <property type="entry name" value="exosort_XrtA"/>
    <property type="match status" value="1"/>
</dbReference>
<feature type="transmembrane region" description="Helical" evidence="8">
    <location>
        <begin position="293"/>
        <end position="312"/>
    </location>
</feature>
<evidence type="ECO:0000313" key="10">
    <source>
        <dbReference type="EMBL" id="PQA85705.1"/>
    </source>
</evidence>
<dbReference type="Pfam" id="PF09721">
    <property type="entry name" value="Exosortase_EpsH"/>
    <property type="match status" value="1"/>
</dbReference>
<feature type="transmembrane region" description="Helical" evidence="8">
    <location>
        <begin position="19"/>
        <end position="37"/>
    </location>
</feature>
<dbReference type="GO" id="GO:0006508">
    <property type="term" value="P:proteolysis"/>
    <property type="evidence" value="ECO:0007669"/>
    <property type="project" value="UniProtKB-KW"/>
</dbReference>
<evidence type="ECO:0000256" key="4">
    <source>
        <dbReference type="ARBA" id="ARBA00022692"/>
    </source>
</evidence>
<accession>A0A2S7JZM5</accession>
<dbReference type="InterPro" id="IPR014263">
    <property type="entry name" value="Methanolan_biosynth_EpsI"/>
</dbReference>
<dbReference type="GO" id="GO:0005886">
    <property type="term" value="C:plasma membrane"/>
    <property type="evidence" value="ECO:0007669"/>
    <property type="project" value="UniProtKB-SubCell"/>
</dbReference>
<comment type="caution">
    <text evidence="10">The sequence shown here is derived from an EMBL/GenBank/DDBJ whole genome shotgun (WGS) entry which is preliminary data.</text>
</comment>
<dbReference type="RefSeq" id="WP_104832344.1">
    <property type="nucleotide sequence ID" value="NZ_PJCH01000017.1"/>
</dbReference>
<evidence type="ECO:0000256" key="2">
    <source>
        <dbReference type="ARBA" id="ARBA00022475"/>
    </source>
</evidence>
<evidence type="ECO:0000256" key="7">
    <source>
        <dbReference type="ARBA" id="ARBA00023136"/>
    </source>
</evidence>
<comment type="subcellular location">
    <subcellularLocation>
        <location evidence="1">Cell membrane</location>
        <topology evidence="1">Multi-pass membrane protein</topology>
    </subcellularLocation>
</comment>
<feature type="domain" description="Methanolan biosynthesis EpsI" evidence="9">
    <location>
        <begin position="298"/>
        <end position="486"/>
    </location>
</feature>
<evidence type="ECO:0000259" key="9">
    <source>
        <dbReference type="Pfam" id="PF11984"/>
    </source>
</evidence>
<dbReference type="AlphaFoldDB" id="A0A2S7JZM5"/>
<dbReference type="GO" id="GO:0008233">
    <property type="term" value="F:peptidase activity"/>
    <property type="evidence" value="ECO:0007669"/>
    <property type="project" value="UniProtKB-KW"/>
</dbReference>
<dbReference type="InterPro" id="IPR019127">
    <property type="entry name" value="Exosortase"/>
</dbReference>
<dbReference type="InterPro" id="IPR026392">
    <property type="entry name" value="Exo/Archaeosortase_dom"/>
</dbReference>
<evidence type="ECO:0000256" key="8">
    <source>
        <dbReference type="SAM" id="Phobius"/>
    </source>
</evidence>
<dbReference type="Proteomes" id="UP000239504">
    <property type="component" value="Unassembled WGS sequence"/>
</dbReference>
<evidence type="ECO:0000256" key="5">
    <source>
        <dbReference type="ARBA" id="ARBA00022801"/>
    </source>
</evidence>
<dbReference type="Pfam" id="PF11984">
    <property type="entry name" value="DUF3485"/>
    <property type="match status" value="1"/>
</dbReference>
<feature type="transmembrane region" description="Helical" evidence="8">
    <location>
        <begin position="253"/>
        <end position="272"/>
    </location>
</feature>
<dbReference type="InterPro" id="IPR013426">
    <property type="entry name" value="EpsH-like"/>
</dbReference>
<evidence type="ECO:0000256" key="6">
    <source>
        <dbReference type="ARBA" id="ARBA00022989"/>
    </source>
</evidence>
<dbReference type="NCBIfam" id="TIGR02914">
    <property type="entry name" value="EpsI_fam"/>
    <property type="match status" value="1"/>
</dbReference>
<keyword evidence="2" id="KW-1003">Cell membrane</keyword>
<proteinExistence type="predicted"/>
<gene>
    <name evidence="10" type="primary">epsI</name>
    <name evidence="10" type="ORF">CW354_22525</name>
</gene>
<evidence type="ECO:0000256" key="3">
    <source>
        <dbReference type="ARBA" id="ARBA00022670"/>
    </source>
</evidence>